<dbReference type="GO" id="GO:0005388">
    <property type="term" value="F:P-type calcium transporter activity"/>
    <property type="evidence" value="ECO:0007669"/>
    <property type="project" value="TreeGrafter"/>
</dbReference>
<accession>A0AA39SXZ2</accession>
<dbReference type="SUPFAM" id="SSF81665">
    <property type="entry name" value="Calcium ATPase, transmembrane domain M"/>
    <property type="match status" value="1"/>
</dbReference>
<keyword evidence="1" id="KW-0460">Magnesium</keyword>
<evidence type="ECO:0000313" key="5">
    <source>
        <dbReference type="Proteomes" id="UP001168877"/>
    </source>
</evidence>
<dbReference type="Proteomes" id="UP001168877">
    <property type="component" value="Unassembled WGS sequence"/>
</dbReference>
<keyword evidence="2" id="KW-1133">Transmembrane helix</keyword>
<protein>
    <recommendedName>
        <fullName evidence="3">P-type ATPase A domain-containing protein</fullName>
    </recommendedName>
</protein>
<evidence type="ECO:0000256" key="2">
    <source>
        <dbReference type="SAM" id="Phobius"/>
    </source>
</evidence>
<evidence type="ECO:0000259" key="3">
    <source>
        <dbReference type="Pfam" id="PF00122"/>
    </source>
</evidence>
<feature type="domain" description="P-type ATPase A" evidence="3">
    <location>
        <begin position="5"/>
        <end position="85"/>
    </location>
</feature>
<dbReference type="InterPro" id="IPR059000">
    <property type="entry name" value="ATPase_P-type_domA"/>
</dbReference>
<dbReference type="InterPro" id="IPR023298">
    <property type="entry name" value="ATPase_P-typ_TM_dom_sf"/>
</dbReference>
<dbReference type="Gene3D" id="2.70.150.10">
    <property type="entry name" value="Calcium-transporting ATPase, cytoplasmic transduction domain A"/>
    <property type="match status" value="1"/>
</dbReference>
<sequence>MFETAVGDVMCLKIGDQIPADGLFLEGHSLQVDESSMTGKSDHVAVNRSHNPFLFSGTKMVDGYVCMLAASVGMNTTWEQMMSQISRESRDTNEETPLQARLNKLTSSIGKVGLAVAFLVLVVLLVCYFTGNTTDENGNQEYNGSKTKTDDIVILAMCSSNYDASKIKQQYVEESSPLDRTI</sequence>
<dbReference type="Pfam" id="PF00122">
    <property type="entry name" value="E1-E2_ATPase"/>
    <property type="match status" value="1"/>
</dbReference>
<evidence type="ECO:0000256" key="1">
    <source>
        <dbReference type="ARBA" id="ARBA00022842"/>
    </source>
</evidence>
<keyword evidence="2" id="KW-0812">Transmembrane</keyword>
<name>A0AA39SXZ2_ACESA</name>
<comment type="caution">
    <text evidence="4">The sequence shown here is derived from an EMBL/GenBank/DDBJ whole genome shotgun (WGS) entry which is preliminary data.</text>
</comment>
<proteinExistence type="predicted"/>
<evidence type="ECO:0000313" key="4">
    <source>
        <dbReference type="EMBL" id="KAK0607111.1"/>
    </source>
</evidence>
<dbReference type="GO" id="GO:0005886">
    <property type="term" value="C:plasma membrane"/>
    <property type="evidence" value="ECO:0007669"/>
    <property type="project" value="TreeGrafter"/>
</dbReference>
<dbReference type="EMBL" id="JAUESC010000001">
    <property type="protein sequence ID" value="KAK0607111.1"/>
    <property type="molecule type" value="Genomic_DNA"/>
</dbReference>
<dbReference type="SUPFAM" id="SSF81653">
    <property type="entry name" value="Calcium ATPase, transduction domain A"/>
    <property type="match status" value="1"/>
</dbReference>
<dbReference type="PANTHER" id="PTHR24093">
    <property type="entry name" value="CATION TRANSPORTING ATPASE"/>
    <property type="match status" value="1"/>
</dbReference>
<keyword evidence="2" id="KW-0472">Membrane</keyword>
<organism evidence="4 5">
    <name type="scientific">Acer saccharum</name>
    <name type="common">Sugar maple</name>
    <dbReference type="NCBI Taxonomy" id="4024"/>
    <lineage>
        <taxon>Eukaryota</taxon>
        <taxon>Viridiplantae</taxon>
        <taxon>Streptophyta</taxon>
        <taxon>Embryophyta</taxon>
        <taxon>Tracheophyta</taxon>
        <taxon>Spermatophyta</taxon>
        <taxon>Magnoliopsida</taxon>
        <taxon>eudicotyledons</taxon>
        <taxon>Gunneridae</taxon>
        <taxon>Pentapetalae</taxon>
        <taxon>rosids</taxon>
        <taxon>malvids</taxon>
        <taxon>Sapindales</taxon>
        <taxon>Sapindaceae</taxon>
        <taxon>Hippocastanoideae</taxon>
        <taxon>Acereae</taxon>
        <taxon>Acer</taxon>
    </lineage>
</organism>
<dbReference type="PANTHER" id="PTHR24093:SF434">
    <property type="entry name" value="CALCIUM-TRANSPORTING ATPASE 13, PLASMA MEMBRANE-TYPE-RELATED"/>
    <property type="match status" value="1"/>
</dbReference>
<keyword evidence="5" id="KW-1185">Reference proteome</keyword>
<reference evidence="4" key="1">
    <citation type="journal article" date="2022" name="Plant J.">
        <title>Strategies of tolerance reflected in two North American maple genomes.</title>
        <authorList>
            <person name="McEvoy S.L."/>
            <person name="Sezen U.U."/>
            <person name="Trouern-Trend A."/>
            <person name="McMahon S.M."/>
            <person name="Schaberg P.G."/>
            <person name="Yang J."/>
            <person name="Wegrzyn J.L."/>
            <person name="Swenson N.G."/>
        </authorList>
    </citation>
    <scope>NUCLEOTIDE SEQUENCE</scope>
    <source>
        <strain evidence="4">NS2018</strain>
    </source>
</reference>
<reference evidence="4" key="2">
    <citation type="submission" date="2023-06" db="EMBL/GenBank/DDBJ databases">
        <authorList>
            <person name="Swenson N.G."/>
            <person name="Wegrzyn J.L."/>
            <person name="Mcevoy S.L."/>
        </authorList>
    </citation>
    <scope>NUCLEOTIDE SEQUENCE</scope>
    <source>
        <strain evidence="4">NS2018</strain>
        <tissue evidence="4">Leaf</tissue>
    </source>
</reference>
<dbReference type="InterPro" id="IPR008250">
    <property type="entry name" value="ATPase_P-typ_transduc_dom_A_sf"/>
</dbReference>
<feature type="transmembrane region" description="Helical" evidence="2">
    <location>
        <begin position="112"/>
        <end position="131"/>
    </location>
</feature>
<dbReference type="Gene3D" id="1.20.1110.10">
    <property type="entry name" value="Calcium-transporting ATPase, transmembrane domain"/>
    <property type="match status" value="1"/>
</dbReference>
<gene>
    <name evidence="4" type="ORF">LWI29_009503</name>
</gene>
<dbReference type="AlphaFoldDB" id="A0AA39SXZ2"/>